<dbReference type="GO" id="GO:0005789">
    <property type="term" value="C:endoplasmic reticulum membrane"/>
    <property type="evidence" value="ECO:0007669"/>
    <property type="project" value="UniProtKB-SubCell"/>
</dbReference>
<name>U5EY23_9DIPT</name>
<keyword evidence="5" id="KW-1133">Transmembrane helix</keyword>
<proteinExistence type="evidence at transcript level"/>
<feature type="compositionally biased region" description="Low complexity" evidence="12">
    <location>
        <begin position="860"/>
        <end position="873"/>
    </location>
</feature>
<dbReference type="AlphaFoldDB" id="U5EY23"/>
<evidence type="ECO:0000256" key="12">
    <source>
        <dbReference type="SAM" id="MobiDB-lite"/>
    </source>
</evidence>
<dbReference type="GO" id="GO:0046983">
    <property type="term" value="F:protein dimerization activity"/>
    <property type="evidence" value="ECO:0007669"/>
    <property type="project" value="InterPro"/>
</dbReference>
<feature type="compositionally biased region" description="Polar residues" evidence="12">
    <location>
        <begin position="890"/>
        <end position="899"/>
    </location>
</feature>
<dbReference type="SUPFAM" id="SSF47459">
    <property type="entry name" value="HLH, helix-loop-helix DNA-binding domain"/>
    <property type="match status" value="1"/>
</dbReference>
<organism evidence="14">
    <name type="scientific">Corethrella appendiculata</name>
    <dbReference type="NCBI Taxonomy" id="1370023"/>
    <lineage>
        <taxon>Eukaryota</taxon>
        <taxon>Metazoa</taxon>
        <taxon>Ecdysozoa</taxon>
        <taxon>Arthropoda</taxon>
        <taxon>Hexapoda</taxon>
        <taxon>Insecta</taxon>
        <taxon>Pterygota</taxon>
        <taxon>Neoptera</taxon>
        <taxon>Endopterygota</taxon>
        <taxon>Diptera</taxon>
        <taxon>Nematocera</taxon>
        <taxon>Culicoidea</taxon>
        <taxon>Chaoboridae</taxon>
        <taxon>Corethrella</taxon>
    </lineage>
</organism>
<feature type="region of interest" description="Disordered" evidence="12">
    <location>
        <begin position="858"/>
        <end position="899"/>
    </location>
</feature>
<evidence type="ECO:0000256" key="9">
    <source>
        <dbReference type="ARBA" id="ARBA00023163"/>
    </source>
</evidence>
<feature type="compositionally biased region" description="Basic and acidic residues" evidence="12">
    <location>
        <begin position="874"/>
        <end position="889"/>
    </location>
</feature>
<keyword evidence="8" id="KW-0472">Membrane</keyword>
<evidence type="ECO:0000256" key="5">
    <source>
        <dbReference type="ARBA" id="ARBA00022989"/>
    </source>
</evidence>
<dbReference type="Pfam" id="PF00010">
    <property type="entry name" value="HLH"/>
    <property type="match status" value="1"/>
</dbReference>
<evidence type="ECO:0000256" key="6">
    <source>
        <dbReference type="ARBA" id="ARBA00023015"/>
    </source>
</evidence>
<feature type="domain" description="BHLH" evidence="13">
    <location>
        <begin position="354"/>
        <end position="404"/>
    </location>
</feature>
<evidence type="ECO:0000256" key="11">
    <source>
        <dbReference type="SAM" id="Coils"/>
    </source>
</evidence>
<keyword evidence="6" id="KW-0805">Transcription regulation</keyword>
<evidence type="ECO:0000256" key="10">
    <source>
        <dbReference type="ARBA" id="ARBA00023242"/>
    </source>
</evidence>
<feature type="non-terminal residue" evidence="14">
    <location>
        <position position="1"/>
    </location>
</feature>
<feature type="coiled-coil region" evidence="11">
    <location>
        <begin position="394"/>
        <end position="421"/>
    </location>
</feature>
<evidence type="ECO:0000259" key="13">
    <source>
        <dbReference type="PROSITE" id="PS50888"/>
    </source>
</evidence>
<keyword evidence="11" id="KW-0175">Coiled coil</keyword>
<keyword evidence="9" id="KW-0804">Transcription</keyword>
<evidence type="ECO:0000256" key="7">
    <source>
        <dbReference type="ARBA" id="ARBA00023125"/>
    </source>
</evidence>
<accession>U5EY23</accession>
<sequence>DDVLKGDEIDINDLTDMFHLNEEKLINIMGEDFLSQYSWDDNAAMNTTASNNSSFDNSNSPIQVNKIGSAANEEKKPTQQLTFAEIKEEQIVPKAKNQFYYNIATAADPLISSSNKTTIVQQPPPPKQQIIQLTETIKTEPILIQPQPTTTTTITPATTPLILTQNRANITNNSQTILLQNANGNYYNIKTIAPAATTTNGHANILPNLTTVRNAIPITHHQQQSQQQQQQQQNIKQTTTTTLPVMQQLFTFQSVPCTTTTDKQPQVLLQTNPTVMYTTNVHSLTTGSTGDRNIKNQLLVNTPTGTILTSIPVVLDTENKMNINRLQSAAPATMATTITTAGVTHHHQPKVKEVKRSAHNAIERRYRTSINSCIVELKNIVVGVDAKLHKSAILRKAIEHIRSLQNQNNKLKQENMYLKMQMANGGTNGGVTINAKNSLKDLLVSSNTKENLLLVNGAITPPRSDESNPSSSPPHSDCSLPPSPYSTSSNGVIKEENSFDSADEVQMSTTNVRGMTTHSRLTLCMFMLAVLVINPFGQFLNLSQNNLDFGDTLTDGGVRRNILSNDDPDAPQFLWSNVTISLILFTMNLGILFSCLIRMLVYGDPILVPKTKASIEFWKHKKQSDSDFERGKTNDSYQELKRCLQSFGLSLPVSRLECFSATMWQFIRMIFHRLWIGRWLSRKAGGLFKPQQIRSDALHSAKELSLVFHRLNQLHMVMNQPDANGLMMSLYSVNMAEAAADILTPEETIEIYLTAALRVKRSYPKFLQFFCRYYFSKAKQASSRCDHIPRKFQFAFTPYGYRFLINSNLKFETQSQSLFTKLGNKADPIEYVRRDYREYLLKKSIKCLVGSGNTTTKYTNSGSNSSAGNSNSSENKDASRDHQENKDENTNSTKQVNAVSTNSTQISDALYYTQLLKDSLSIEKPITFTDTTSATTSVDPLAYWWSNLLSVAAYWTLGEDDEAEKLYSNVENIPSELLECENTLPKALFAVFNAKRALLNKTNFEPIEIFQNCNAGSQFLEDSLTSNKCKAVIGMNLLAQLLTCDWLLEARTTLWEETNDNNSDSYENYIPVPGIVLSKFQKDLNSLRIVTADIPNAQSRVYLYEAVCRLMAGAAPGPTQLLLDRSLRQRNSKSSLICGKDRSHYLDGGRERAAALYVACKHLPPACLSSPGERAGMLEEAAKTLEKIGDKKRLQECYQLMKSLGSGSVTN</sequence>
<dbReference type="PROSITE" id="PS50888">
    <property type="entry name" value="BHLH"/>
    <property type="match status" value="1"/>
</dbReference>
<dbReference type="EMBL" id="GANO01000639">
    <property type="protein sequence ID" value="JAB59232.1"/>
    <property type="molecule type" value="mRNA"/>
</dbReference>
<dbReference type="Gene3D" id="4.10.280.10">
    <property type="entry name" value="Helix-loop-helix DNA-binding domain"/>
    <property type="match status" value="1"/>
</dbReference>
<keyword evidence="3" id="KW-0812">Transmembrane</keyword>
<dbReference type="GO" id="GO:0005634">
    <property type="term" value="C:nucleus"/>
    <property type="evidence" value="ECO:0007669"/>
    <property type="project" value="UniProtKB-SubCell"/>
</dbReference>
<feature type="region of interest" description="Disordered" evidence="12">
    <location>
        <begin position="458"/>
        <end position="500"/>
    </location>
</feature>
<evidence type="ECO:0000256" key="2">
    <source>
        <dbReference type="ARBA" id="ARBA00004477"/>
    </source>
</evidence>
<dbReference type="SMART" id="SM00353">
    <property type="entry name" value="HLH"/>
    <property type="match status" value="1"/>
</dbReference>
<reference evidence="14" key="1">
    <citation type="journal article" date="2014" name="Insect Biochem. Mol. Biol.">
        <title>An insight into the sialome of the frog biting fly, Corethrella appendiculata.</title>
        <authorList>
            <person name="Ribeiro J.M.C."/>
            <person name="Chagas A.C."/>
            <person name="Pham V.M."/>
            <person name="Lounibos L.P."/>
            <person name="Calvo E."/>
        </authorList>
    </citation>
    <scope>NUCLEOTIDE SEQUENCE</scope>
    <source>
        <tissue evidence="14">Salivary glands</tissue>
    </source>
</reference>
<dbReference type="GO" id="GO:0000981">
    <property type="term" value="F:DNA-binding transcription factor activity, RNA polymerase II-specific"/>
    <property type="evidence" value="ECO:0007669"/>
    <property type="project" value="TreeGrafter"/>
</dbReference>
<evidence type="ECO:0000256" key="4">
    <source>
        <dbReference type="ARBA" id="ARBA00022824"/>
    </source>
</evidence>
<dbReference type="InterPro" id="IPR036638">
    <property type="entry name" value="HLH_DNA-bd_sf"/>
</dbReference>
<keyword evidence="4" id="KW-0256">Endoplasmic reticulum</keyword>
<keyword evidence="7 14" id="KW-0238">DNA-binding</keyword>
<protein>
    <submittedName>
        <fullName evidence="14">Putative dna-binding protein</fullName>
    </submittedName>
</protein>
<evidence type="ECO:0000256" key="1">
    <source>
        <dbReference type="ARBA" id="ARBA00004123"/>
    </source>
</evidence>
<dbReference type="PANTHER" id="PTHR46062:SF1">
    <property type="entry name" value="LP12374P"/>
    <property type="match status" value="1"/>
</dbReference>
<keyword evidence="10" id="KW-0539">Nucleus</keyword>
<evidence type="ECO:0000256" key="8">
    <source>
        <dbReference type="ARBA" id="ARBA00023136"/>
    </source>
</evidence>
<evidence type="ECO:0000313" key="14">
    <source>
        <dbReference type="EMBL" id="JAB59232.1"/>
    </source>
</evidence>
<dbReference type="PANTHER" id="PTHR46062">
    <property type="entry name" value="STEROL REGULATORY ELEMENT-BINDING PROTEIN"/>
    <property type="match status" value="1"/>
</dbReference>
<evidence type="ECO:0000256" key="3">
    <source>
        <dbReference type="ARBA" id="ARBA00022692"/>
    </source>
</evidence>
<dbReference type="InterPro" id="IPR011598">
    <property type="entry name" value="bHLH_dom"/>
</dbReference>
<dbReference type="GO" id="GO:0000978">
    <property type="term" value="F:RNA polymerase II cis-regulatory region sequence-specific DNA binding"/>
    <property type="evidence" value="ECO:0007669"/>
    <property type="project" value="TreeGrafter"/>
</dbReference>
<comment type="subcellular location">
    <subcellularLocation>
        <location evidence="2">Endoplasmic reticulum membrane</location>
        <topology evidence="2">Multi-pass membrane protein</topology>
    </subcellularLocation>
    <subcellularLocation>
        <location evidence="1">Nucleus</location>
    </subcellularLocation>
</comment>
<dbReference type="CDD" id="cd11394">
    <property type="entry name" value="bHLHzip_SREBP"/>
    <property type="match status" value="1"/>
</dbReference>